<evidence type="ECO:0000256" key="7">
    <source>
        <dbReference type="SAM" id="Coils"/>
    </source>
</evidence>
<dbReference type="OrthoDB" id="10255013at2759"/>
<proteinExistence type="inferred from homology"/>
<dbReference type="PANTHER" id="PTHR19957">
    <property type="entry name" value="SYNTAXIN"/>
    <property type="match status" value="1"/>
</dbReference>
<evidence type="ECO:0000259" key="9">
    <source>
        <dbReference type="PROSITE" id="PS50192"/>
    </source>
</evidence>
<dbReference type="Gene3D" id="1.20.5.110">
    <property type="match status" value="1"/>
</dbReference>
<dbReference type="STRING" id="195883.A0A482WF94"/>
<keyword evidence="11" id="KW-1185">Reference proteome</keyword>
<evidence type="ECO:0000256" key="6">
    <source>
        <dbReference type="ARBA" id="ARBA00023136"/>
    </source>
</evidence>
<dbReference type="PROSITE" id="PS50192">
    <property type="entry name" value="T_SNARE"/>
    <property type="match status" value="1"/>
</dbReference>
<dbReference type="InterPro" id="IPR000727">
    <property type="entry name" value="T_SNARE_dom"/>
</dbReference>
<dbReference type="GO" id="GO:0005886">
    <property type="term" value="C:plasma membrane"/>
    <property type="evidence" value="ECO:0007669"/>
    <property type="project" value="TreeGrafter"/>
</dbReference>
<evidence type="ECO:0000256" key="8">
    <source>
        <dbReference type="SAM" id="Phobius"/>
    </source>
</evidence>
<keyword evidence="4" id="KW-0813">Transport</keyword>
<name>A0A482WF94_LAOST</name>
<feature type="domain" description="T-SNARE coiled-coil homology" evidence="9">
    <location>
        <begin position="238"/>
        <end position="300"/>
    </location>
</feature>
<comment type="subcellular location">
    <subcellularLocation>
        <location evidence="1">Membrane</location>
        <topology evidence="1">Single-pass type IV membrane protein</topology>
    </subcellularLocation>
</comment>
<dbReference type="InterPro" id="IPR006011">
    <property type="entry name" value="Syntaxin_N"/>
</dbReference>
<comment type="similarity">
    <text evidence="2">Belongs to the syntaxin family.</text>
</comment>
<comment type="caution">
    <text evidence="10">The sequence shown here is derived from an EMBL/GenBank/DDBJ whole genome shotgun (WGS) entry which is preliminary data.</text>
</comment>
<dbReference type="SUPFAM" id="SSF47661">
    <property type="entry name" value="t-snare proteins"/>
    <property type="match status" value="1"/>
</dbReference>
<dbReference type="SMART" id="SM00397">
    <property type="entry name" value="t_SNARE"/>
    <property type="match status" value="1"/>
</dbReference>
<keyword evidence="3 8" id="KW-0812">Transmembrane</keyword>
<dbReference type="GO" id="GO:0048278">
    <property type="term" value="P:vesicle docking"/>
    <property type="evidence" value="ECO:0007669"/>
    <property type="project" value="TreeGrafter"/>
</dbReference>
<organism evidence="10 11">
    <name type="scientific">Laodelphax striatellus</name>
    <name type="common">Small brown planthopper</name>
    <name type="synonym">Delphax striatella</name>
    <dbReference type="NCBI Taxonomy" id="195883"/>
    <lineage>
        <taxon>Eukaryota</taxon>
        <taxon>Metazoa</taxon>
        <taxon>Ecdysozoa</taxon>
        <taxon>Arthropoda</taxon>
        <taxon>Hexapoda</taxon>
        <taxon>Insecta</taxon>
        <taxon>Pterygota</taxon>
        <taxon>Neoptera</taxon>
        <taxon>Paraneoptera</taxon>
        <taxon>Hemiptera</taxon>
        <taxon>Auchenorrhyncha</taxon>
        <taxon>Fulgoroidea</taxon>
        <taxon>Delphacidae</taxon>
        <taxon>Criomorphinae</taxon>
        <taxon>Laodelphax</taxon>
    </lineage>
</organism>
<evidence type="ECO:0000256" key="2">
    <source>
        <dbReference type="ARBA" id="ARBA00009063"/>
    </source>
</evidence>
<evidence type="ECO:0000313" key="10">
    <source>
        <dbReference type="EMBL" id="RZF31886.1"/>
    </source>
</evidence>
<dbReference type="InterPro" id="IPR010989">
    <property type="entry name" value="SNARE"/>
</dbReference>
<reference evidence="10 11" key="1">
    <citation type="journal article" date="2017" name="Gigascience">
        <title>Genome sequence of the small brown planthopper, Laodelphax striatellus.</title>
        <authorList>
            <person name="Zhu J."/>
            <person name="Jiang F."/>
            <person name="Wang X."/>
            <person name="Yang P."/>
            <person name="Bao Y."/>
            <person name="Zhao W."/>
            <person name="Wang W."/>
            <person name="Lu H."/>
            <person name="Wang Q."/>
            <person name="Cui N."/>
            <person name="Li J."/>
            <person name="Chen X."/>
            <person name="Luo L."/>
            <person name="Yu J."/>
            <person name="Kang L."/>
            <person name="Cui F."/>
        </authorList>
    </citation>
    <scope>NUCLEOTIDE SEQUENCE [LARGE SCALE GENOMIC DNA]</scope>
    <source>
        <strain evidence="10">Lst14</strain>
    </source>
</reference>
<dbReference type="SMR" id="A0A482WF94"/>
<dbReference type="InterPro" id="IPR006012">
    <property type="entry name" value="Syntaxin/epimorphin_CS"/>
</dbReference>
<dbReference type="Pfam" id="PF00804">
    <property type="entry name" value="Syntaxin"/>
    <property type="match status" value="1"/>
</dbReference>
<dbReference type="CDD" id="cd15848">
    <property type="entry name" value="SNARE_syntaxin1-like"/>
    <property type="match status" value="1"/>
</dbReference>
<dbReference type="AlphaFoldDB" id="A0A482WF94"/>
<evidence type="ECO:0000256" key="5">
    <source>
        <dbReference type="ARBA" id="ARBA00022989"/>
    </source>
</evidence>
<keyword evidence="5 8" id="KW-1133">Transmembrane helix</keyword>
<dbReference type="PANTHER" id="PTHR19957:SF307">
    <property type="entry name" value="PROTEIN SSO1-RELATED"/>
    <property type="match status" value="1"/>
</dbReference>
<keyword evidence="6 8" id="KW-0472">Membrane</keyword>
<dbReference type="GO" id="GO:0031201">
    <property type="term" value="C:SNARE complex"/>
    <property type="evidence" value="ECO:0007669"/>
    <property type="project" value="TreeGrafter"/>
</dbReference>
<dbReference type="Gene3D" id="1.20.58.70">
    <property type="match status" value="1"/>
</dbReference>
<accession>A0A482WF94</accession>
<dbReference type="GO" id="GO:0006886">
    <property type="term" value="P:intracellular protein transport"/>
    <property type="evidence" value="ECO:0007669"/>
    <property type="project" value="InterPro"/>
</dbReference>
<dbReference type="GO" id="GO:0006906">
    <property type="term" value="P:vesicle fusion"/>
    <property type="evidence" value="ECO:0007669"/>
    <property type="project" value="TreeGrafter"/>
</dbReference>
<feature type="coiled-coil region" evidence="7">
    <location>
        <begin position="58"/>
        <end position="88"/>
    </location>
</feature>
<dbReference type="EMBL" id="QKKF02038031">
    <property type="protein sequence ID" value="RZF31886.1"/>
    <property type="molecule type" value="Genomic_DNA"/>
</dbReference>
<evidence type="ECO:0000256" key="1">
    <source>
        <dbReference type="ARBA" id="ARBA00004211"/>
    </source>
</evidence>
<protein>
    <recommendedName>
        <fullName evidence="9">t-SNARE coiled-coil homology domain-containing protein</fullName>
    </recommendedName>
</protein>
<keyword evidence="7" id="KW-0175">Coiled coil</keyword>
<evidence type="ECO:0000256" key="4">
    <source>
        <dbReference type="ARBA" id="ARBA00022775"/>
    </source>
</evidence>
<feature type="transmembrane region" description="Helical" evidence="8">
    <location>
        <begin position="312"/>
        <end position="336"/>
    </location>
</feature>
<dbReference type="PROSITE" id="PS00914">
    <property type="entry name" value="SYNTAXIN"/>
    <property type="match status" value="1"/>
</dbReference>
<dbReference type="Pfam" id="PF05739">
    <property type="entry name" value="SNARE"/>
    <property type="match status" value="1"/>
</dbReference>
<dbReference type="GO" id="GO:0006836">
    <property type="term" value="P:neurotransmitter transport"/>
    <property type="evidence" value="ECO:0007669"/>
    <property type="project" value="UniProtKB-KW"/>
</dbReference>
<dbReference type="GO" id="GO:0006887">
    <property type="term" value="P:exocytosis"/>
    <property type="evidence" value="ECO:0007669"/>
    <property type="project" value="TreeGrafter"/>
</dbReference>
<dbReference type="GO" id="GO:0000149">
    <property type="term" value="F:SNARE binding"/>
    <property type="evidence" value="ECO:0007669"/>
    <property type="project" value="TreeGrafter"/>
</dbReference>
<dbReference type="GO" id="GO:0005484">
    <property type="term" value="F:SNAP receptor activity"/>
    <property type="evidence" value="ECO:0007669"/>
    <property type="project" value="InterPro"/>
</dbReference>
<evidence type="ECO:0000256" key="3">
    <source>
        <dbReference type="ARBA" id="ARBA00022692"/>
    </source>
</evidence>
<dbReference type="Proteomes" id="UP000291343">
    <property type="component" value="Unassembled WGS sequence"/>
</dbReference>
<evidence type="ECO:0000313" key="11">
    <source>
        <dbReference type="Proteomes" id="UP000291343"/>
    </source>
</evidence>
<sequence>MTRDRIEELRAVRNGETSQLLGNGRDEGHLKIEIASNTSKYSVTPTVKSQDKKENKELDNVYKKVQQIKDLIQQIEDETIELRRIQDSSLKTVIATQSAEHQSRLDQSMLSIRTASKESRRLIGELQQIQDGGGTKTAAAGPLTRRVLSTQLAMINRQYLNAMHQYQDALVTYKDKTESIIKKQLAIVVESLIGGPVVPVAANQKLTNEELEELFDKQDTSVFVENYIQKTMEARQNLQDIRDRHQELMNLEKSIIELHEMFGDLAVLVENQGEMIDRVESYVSNGVDLVKQGQVQLTEAERSQKRARKKKIMLIMCLITFFAIFFIGSAIFTYIFPF</sequence>
<dbReference type="InParanoid" id="A0A482WF94"/>
<keyword evidence="4" id="KW-0532">Neurotransmitter transport</keyword>
<dbReference type="GO" id="GO:0012505">
    <property type="term" value="C:endomembrane system"/>
    <property type="evidence" value="ECO:0007669"/>
    <property type="project" value="TreeGrafter"/>
</dbReference>
<feature type="coiled-coil region" evidence="7">
    <location>
        <begin position="224"/>
        <end position="251"/>
    </location>
</feature>
<gene>
    <name evidence="10" type="ORF">LSTR_LSTR015458</name>
</gene>
<dbReference type="InterPro" id="IPR045242">
    <property type="entry name" value="Syntaxin"/>
</dbReference>